<feature type="repeat" description="ANK" evidence="3">
    <location>
        <begin position="737"/>
        <end position="769"/>
    </location>
</feature>
<sequence>MSHSLRISGLQGKIVDDRASIVGHARAETVAGIDADHRDIARFENRDDQGYQVVWGAPQDYIGAVLKSIKTAETMMLWKWKHENALNLFYYQSALSAEIEWRNRAALLVNGFYEAFQAWQSALRSSFLFVLGRPGCGKSVLAKYLYSQKLVEASKSQCVASYLFDGQEDEIGRSMEGLIRSLLSEVIEKKLTPINRTPISQEYKILKDTQQTSLVEWPLTALKNLFRSLGDAEDTEYLFIVDALDEAKPEDIYDISQLLEGLLSVDNKATFKIILTARPATFVQESFAKSYPRIWLESKDSSHVQKDIKTYITNKVTQYFRGDPKARPLAERLHACSNGIFIWVDLVLRMLAEERKHGTPFSDLVKELDNVPGGMEKLYRNILDRLPAQRRNFRRIMLQWILCAERPLTIEEYRLAVTMNYRPGKYENDESLCREVDIELFKLQIASHCGGLVEFHESKTGATIAHLVHQSAFDFLTETQMNGIAPLRPCRARTGTTGVILSSHQFVSSISPLATLRMRYKLLPYAALNWTYHLKHAPKLSPKIWPRICRFTEIKKRASSTYQIAKFERSLLFPRNMELLHHVSDLGHTAVLHLLLENKPRPDLEDSFGRTPLSYAAQNGHLDVVQALVRSGADVNFEGEIWGTALGAAAMHGHTSFVRFLLDEGALIDVPANLITKVASRGHMPVLELLITYGAPVNYNRHDSTETPLMAACQWGHTEIVRLLLKHSAEVNLQGGFHGTALQAASFGGHEQLVTMLIEGGASVNTQTGQHGSPLQAACAQGQNGADINHHQPTEHVGFPLQAAALKGDPSTVQILLDRGADVNLSGGYHGSALQAACAAKRIEAVDLLVTHGVDVNYTGGEHGSALHAASAHGCYPICEKLLLSGADIRKSLGDFGAPLHAASSYSHEHVVKLLLEHGADMNQKGAKHGSAVRAAAAGGHHLIVLMTHEELQRNEATETSFSYCNNVTSHFGN</sequence>
<dbReference type="InterPro" id="IPR056884">
    <property type="entry name" value="NPHP3-like_N"/>
</dbReference>
<dbReference type="InterPro" id="IPR002110">
    <property type="entry name" value="Ankyrin_rpt"/>
</dbReference>
<evidence type="ECO:0000256" key="1">
    <source>
        <dbReference type="ARBA" id="ARBA00022737"/>
    </source>
</evidence>
<dbReference type="AlphaFoldDB" id="A0A1S9RIE7"/>
<keyword evidence="2 3" id="KW-0040">ANK repeat</keyword>
<dbReference type="PROSITE" id="PS50088">
    <property type="entry name" value="ANK_REPEAT"/>
    <property type="match status" value="6"/>
</dbReference>
<feature type="repeat" description="ANK" evidence="3">
    <location>
        <begin position="644"/>
        <end position="673"/>
    </location>
</feature>
<dbReference type="InterPro" id="IPR027417">
    <property type="entry name" value="P-loop_NTPase"/>
</dbReference>
<name>A0A1S9RIE7_PENBI</name>
<keyword evidence="1" id="KW-0677">Repeat</keyword>
<dbReference type="SUPFAM" id="SSF48403">
    <property type="entry name" value="Ankyrin repeat"/>
    <property type="match status" value="1"/>
</dbReference>
<feature type="repeat" description="ANK" evidence="3">
    <location>
        <begin position="608"/>
        <end position="640"/>
    </location>
</feature>
<dbReference type="GO" id="GO:0061629">
    <property type="term" value="F:RNA polymerase II-specific DNA-binding transcription factor binding"/>
    <property type="evidence" value="ECO:0007669"/>
    <property type="project" value="TreeGrafter"/>
</dbReference>
<dbReference type="GO" id="GO:0006357">
    <property type="term" value="P:regulation of transcription by RNA polymerase II"/>
    <property type="evidence" value="ECO:0007669"/>
    <property type="project" value="TreeGrafter"/>
</dbReference>
<evidence type="ECO:0000256" key="3">
    <source>
        <dbReference type="PROSITE-ProRule" id="PRU00023"/>
    </source>
</evidence>
<feature type="domain" description="Nephrocystin 3-like N-terminal" evidence="4">
    <location>
        <begin position="114"/>
        <end position="278"/>
    </location>
</feature>
<comment type="caution">
    <text evidence="5">The sequence shown here is derived from an EMBL/GenBank/DDBJ whole genome shotgun (WGS) entry which is preliminary data.</text>
</comment>
<dbReference type="PANTHER" id="PTHR24126:SF14">
    <property type="entry name" value="ANK_REP_REGION DOMAIN-CONTAINING PROTEIN"/>
    <property type="match status" value="1"/>
</dbReference>
<dbReference type="InterPro" id="IPR036770">
    <property type="entry name" value="Ankyrin_rpt-contain_sf"/>
</dbReference>
<dbReference type="PRINTS" id="PR01415">
    <property type="entry name" value="ANKYRIN"/>
</dbReference>
<dbReference type="Pfam" id="PF24883">
    <property type="entry name" value="NPHP3_N"/>
    <property type="match status" value="1"/>
</dbReference>
<feature type="repeat" description="ANK" evidence="3">
    <location>
        <begin position="895"/>
        <end position="927"/>
    </location>
</feature>
<dbReference type="Pfam" id="PF00023">
    <property type="entry name" value="Ank"/>
    <property type="match status" value="1"/>
</dbReference>
<dbReference type="PANTHER" id="PTHR24126">
    <property type="entry name" value="ANKYRIN REPEAT, PH AND SEC7 DOMAIN CONTAINING PROTEIN SECG-RELATED"/>
    <property type="match status" value="1"/>
</dbReference>
<dbReference type="PROSITE" id="PS50297">
    <property type="entry name" value="ANK_REP_REGION"/>
    <property type="match status" value="4"/>
</dbReference>
<dbReference type="GO" id="GO:0005634">
    <property type="term" value="C:nucleus"/>
    <property type="evidence" value="ECO:0007669"/>
    <property type="project" value="TreeGrafter"/>
</dbReference>
<gene>
    <name evidence="5" type="ORF">PEBR_31241</name>
</gene>
<accession>A0A1S9RIE7</accession>
<evidence type="ECO:0000259" key="4">
    <source>
        <dbReference type="Pfam" id="PF24883"/>
    </source>
</evidence>
<organism evidence="5 6">
    <name type="scientific">Penicillium brasilianum</name>
    <dbReference type="NCBI Taxonomy" id="104259"/>
    <lineage>
        <taxon>Eukaryota</taxon>
        <taxon>Fungi</taxon>
        <taxon>Dikarya</taxon>
        <taxon>Ascomycota</taxon>
        <taxon>Pezizomycotina</taxon>
        <taxon>Eurotiomycetes</taxon>
        <taxon>Eurotiomycetidae</taxon>
        <taxon>Eurotiales</taxon>
        <taxon>Aspergillaceae</taxon>
        <taxon>Penicillium</taxon>
    </lineage>
</organism>
<dbReference type="Pfam" id="PF13637">
    <property type="entry name" value="Ank_4"/>
    <property type="match status" value="1"/>
</dbReference>
<evidence type="ECO:0000313" key="5">
    <source>
        <dbReference type="EMBL" id="OOQ85070.1"/>
    </source>
</evidence>
<dbReference type="Gene3D" id="3.40.50.300">
    <property type="entry name" value="P-loop containing nucleotide triphosphate hydrolases"/>
    <property type="match status" value="1"/>
</dbReference>
<dbReference type="SMART" id="SM00248">
    <property type="entry name" value="ANK"/>
    <property type="match status" value="10"/>
</dbReference>
<feature type="repeat" description="ANK" evidence="3">
    <location>
        <begin position="704"/>
        <end position="736"/>
    </location>
</feature>
<proteinExistence type="predicted"/>
<evidence type="ECO:0000313" key="6">
    <source>
        <dbReference type="Proteomes" id="UP000190744"/>
    </source>
</evidence>
<dbReference type="Pfam" id="PF12796">
    <property type="entry name" value="Ank_2"/>
    <property type="match status" value="2"/>
</dbReference>
<protein>
    <recommendedName>
        <fullName evidence="4">Nephrocystin 3-like N-terminal domain-containing protein</fullName>
    </recommendedName>
</protein>
<dbReference type="EMBL" id="LJBN01000172">
    <property type="protein sequence ID" value="OOQ85070.1"/>
    <property type="molecule type" value="Genomic_DNA"/>
</dbReference>
<dbReference type="Gene3D" id="1.25.40.20">
    <property type="entry name" value="Ankyrin repeat-containing domain"/>
    <property type="match status" value="3"/>
</dbReference>
<feature type="repeat" description="ANK" evidence="3">
    <location>
        <begin position="800"/>
        <end position="828"/>
    </location>
</feature>
<reference evidence="6" key="1">
    <citation type="submission" date="2015-09" db="EMBL/GenBank/DDBJ databases">
        <authorList>
            <person name="Fill T.P."/>
            <person name="Baretta J.F."/>
            <person name="de Almeida L.G."/>
            <person name="Rocha M."/>
            <person name="de Souza D.H."/>
            <person name="Malavazi I."/>
            <person name="Cerdeira L.T."/>
            <person name="Hong H."/>
            <person name="Samborskyy M."/>
            <person name="de Vasconcelos A.T."/>
            <person name="Leadlay P."/>
            <person name="Rodrigues-Filho E."/>
        </authorList>
    </citation>
    <scope>NUCLEOTIDE SEQUENCE [LARGE SCALE GENOMIC DNA]</scope>
    <source>
        <strain evidence="6">LaBioMMi 136</strain>
    </source>
</reference>
<dbReference type="SUPFAM" id="SSF52540">
    <property type="entry name" value="P-loop containing nucleoside triphosphate hydrolases"/>
    <property type="match status" value="1"/>
</dbReference>
<dbReference type="Proteomes" id="UP000190744">
    <property type="component" value="Unassembled WGS sequence"/>
</dbReference>
<evidence type="ECO:0000256" key="2">
    <source>
        <dbReference type="ARBA" id="ARBA00023043"/>
    </source>
</evidence>